<protein>
    <recommendedName>
        <fullName evidence="4">EamA domain-containing protein</fullName>
    </recommendedName>
</protein>
<feature type="transmembrane region" description="Helical" evidence="1">
    <location>
        <begin position="322"/>
        <end position="342"/>
    </location>
</feature>
<comment type="caution">
    <text evidence="2">The sequence shown here is derived from an EMBL/GenBank/DDBJ whole genome shotgun (WGS) entry which is preliminary data.</text>
</comment>
<dbReference type="PANTHER" id="PTHR19346:SF4">
    <property type="entry name" value="SUGAR PHOSPHATE TRANSPORTER DOMAIN-CONTAINING PROTEIN"/>
    <property type="match status" value="1"/>
</dbReference>
<feature type="transmembrane region" description="Helical" evidence="1">
    <location>
        <begin position="103"/>
        <end position="123"/>
    </location>
</feature>
<feature type="transmembrane region" description="Helical" evidence="1">
    <location>
        <begin position="135"/>
        <end position="152"/>
    </location>
</feature>
<keyword evidence="1" id="KW-1133">Transmembrane helix</keyword>
<keyword evidence="1" id="KW-0812">Transmembrane</keyword>
<sequence length="368" mass="39609">MIKHTLSGGSAASAIFVIILAASVLQTELTQYVQSSLHYRQPYLIFYIAHSAFLLVLPAHLLYLKYSTGTSSSEYMSILWSVMQTQILAPQPTSSSKFPWARYIIFVTLFATGINCPSLLWYASVSLASVSDITALFSTHAFWTYILSTALLPLAHDQPRWRPYNLLAVLLACIGVFITVYGSADGSSPGSNPRLGCSLALSAAILYALYQVGYKKWAVPSVSIASSYEEEAGEASPLIGDGGKLVDQPLPFGLFANFVTTTAGLATLVALWIPMVYSNWFGKGGYELPGDLWTGICVGLIALSGLVYNAGFMILLSLWGPIVVSVGNLLTIVLVMLADVVLSRDLSVITFWSFIGSGLIIGGFAILV</sequence>
<feature type="transmembrane region" description="Helical" evidence="1">
    <location>
        <begin position="164"/>
        <end position="181"/>
    </location>
</feature>
<feature type="transmembrane region" description="Helical" evidence="1">
    <location>
        <begin position="254"/>
        <end position="273"/>
    </location>
</feature>
<dbReference type="Proteomes" id="UP000663853">
    <property type="component" value="Unassembled WGS sequence"/>
</dbReference>
<feature type="transmembrane region" description="Helical" evidence="1">
    <location>
        <begin position="43"/>
        <end position="64"/>
    </location>
</feature>
<reference evidence="2" key="1">
    <citation type="submission" date="2021-01" db="EMBL/GenBank/DDBJ databases">
        <authorList>
            <person name="Kaushik A."/>
        </authorList>
    </citation>
    <scope>NUCLEOTIDE SEQUENCE</scope>
    <source>
        <strain evidence="2">AG6-10EEA</strain>
    </source>
</reference>
<feature type="transmembrane region" description="Helical" evidence="1">
    <location>
        <begin position="193"/>
        <end position="210"/>
    </location>
</feature>
<dbReference type="EMBL" id="CAJMXA010003887">
    <property type="protein sequence ID" value="CAE6521745.1"/>
    <property type="molecule type" value="Genomic_DNA"/>
</dbReference>
<keyword evidence="1" id="KW-0472">Membrane</keyword>
<evidence type="ECO:0000313" key="2">
    <source>
        <dbReference type="EMBL" id="CAE6521745.1"/>
    </source>
</evidence>
<dbReference type="PANTHER" id="PTHR19346">
    <property type="entry name" value="SUGAR PHOSPHATE TRANSPORTER DOMAIN-CONTAINING PROTEIN"/>
    <property type="match status" value="1"/>
</dbReference>
<gene>
    <name evidence="2" type="ORF">RDB_LOCUS149897</name>
</gene>
<dbReference type="AlphaFoldDB" id="A0A8H3DE39"/>
<name>A0A8H3DE39_9AGAM</name>
<accession>A0A8H3DE39</accession>
<proteinExistence type="predicted"/>
<organism evidence="2 3">
    <name type="scientific">Rhizoctonia solani</name>
    <dbReference type="NCBI Taxonomy" id="456999"/>
    <lineage>
        <taxon>Eukaryota</taxon>
        <taxon>Fungi</taxon>
        <taxon>Dikarya</taxon>
        <taxon>Basidiomycota</taxon>
        <taxon>Agaricomycotina</taxon>
        <taxon>Agaricomycetes</taxon>
        <taxon>Cantharellales</taxon>
        <taxon>Ceratobasidiaceae</taxon>
        <taxon>Rhizoctonia</taxon>
    </lineage>
</organism>
<feature type="transmembrane region" description="Helical" evidence="1">
    <location>
        <begin position="348"/>
        <end position="367"/>
    </location>
</feature>
<evidence type="ECO:0000256" key="1">
    <source>
        <dbReference type="SAM" id="Phobius"/>
    </source>
</evidence>
<dbReference type="InterPro" id="IPR026505">
    <property type="entry name" value="Solute_c_fam_35_mem_F3/F4"/>
</dbReference>
<feature type="transmembrane region" description="Helical" evidence="1">
    <location>
        <begin position="293"/>
        <end position="315"/>
    </location>
</feature>
<evidence type="ECO:0008006" key="4">
    <source>
        <dbReference type="Google" id="ProtNLM"/>
    </source>
</evidence>
<evidence type="ECO:0000313" key="3">
    <source>
        <dbReference type="Proteomes" id="UP000663853"/>
    </source>
</evidence>